<dbReference type="Proteomes" id="UP000029980">
    <property type="component" value="Chromosome"/>
</dbReference>
<feature type="transmembrane region" description="Helical" evidence="1">
    <location>
        <begin position="339"/>
        <end position="364"/>
    </location>
</feature>
<feature type="transmembrane region" description="Helical" evidence="1">
    <location>
        <begin position="256"/>
        <end position="284"/>
    </location>
</feature>
<dbReference type="AlphaFoldDB" id="A0A097QR87"/>
<evidence type="ECO:0000313" key="2">
    <source>
        <dbReference type="EMBL" id="AIU68992.1"/>
    </source>
</evidence>
<keyword evidence="1" id="KW-0472">Membrane</keyword>
<dbReference type="OrthoDB" id="101939at2157"/>
<evidence type="ECO:0008006" key="4">
    <source>
        <dbReference type="Google" id="ProtNLM"/>
    </source>
</evidence>
<protein>
    <recommendedName>
        <fullName evidence="4">ABC transporter permease</fullName>
    </recommendedName>
</protein>
<dbReference type="RefSeq" id="WP_050001976.1">
    <property type="nucleotide sequence ID" value="NZ_CP008887.1"/>
</dbReference>
<organism evidence="2 3">
    <name type="scientific">Thermococcus eurythermalis</name>
    <dbReference type="NCBI Taxonomy" id="1505907"/>
    <lineage>
        <taxon>Archaea</taxon>
        <taxon>Methanobacteriati</taxon>
        <taxon>Methanobacteriota</taxon>
        <taxon>Thermococci</taxon>
        <taxon>Thermococcales</taxon>
        <taxon>Thermococcaceae</taxon>
        <taxon>Thermococcus</taxon>
    </lineage>
</organism>
<evidence type="ECO:0000313" key="3">
    <source>
        <dbReference type="Proteomes" id="UP000029980"/>
    </source>
</evidence>
<evidence type="ECO:0000256" key="1">
    <source>
        <dbReference type="SAM" id="Phobius"/>
    </source>
</evidence>
<dbReference type="Pfam" id="PF12679">
    <property type="entry name" value="ABC2_membrane_2"/>
    <property type="match status" value="1"/>
</dbReference>
<dbReference type="Gene3D" id="3.40.1710.10">
    <property type="entry name" value="abc type-2 transporter like domain"/>
    <property type="match status" value="1"/>
</dbReference>
<dbReference type="PANTHER" id="PTHR43471">
    <property type="entry name" value="ABC TRANSPORTER PERMEASE"/>
    <property type="match status" value="1"/>
</dbReference>
<dbReference type="GO" id="GO:0140359">
    <property type="term" value="F:ABC-type transporter activity"/>
    <property type="evidence" value="ECO:0007669"/>
    <property type="project" value="InterPro"/>
</dbReference>
<dbReference type="KEGG" id="teu:TEU_00800"/>
<dbReference type="EMBL" id="CP008887">
    <property type="protein sequence ID" value="AIU68992.1"/>
    <property type="molecule type" value="Genomic_DNA"/>
</dbReference>
<name>A0A097QR87_9EURY</name>
<feature type="transmembrane region" description="Helical" evidence="1">
    <location>
        <begin position="210"/>
        <end position="236"/>
    </location>
</feature>
<reference evidence="2 3" key="1">
    <citation type="journal article" date="2015" name="Int. J. Syst. Evol. Microbiol.">
        <title>Thermococcus eurythermalis sp. nov., a conditional piezophilic hyperthermophilic archaeon with a wide temperature range isolated from an oil-immersed chimney in the Guaymas Basin.</title>
        <authorList>
            <person name="Zhao W."/>
            <person name="Zeng X."/>
            <person name="Xiao X."/>
        </authorList>
    </citation>
    <scope>NUCLEOTIDE SEQUENCE [LARGE SCALE GENOMIC DNA]</scope>
    <source>
        <strain evidence="2 3">A501</strain>
    </source>
</reference>
<feature type="transmembrane region" description="Helical" evidence="1">
    <location>
        <begin position="296"/>
        <end position="319"/>
    </location>
</feature>
<feature type="transmembrane region" description="Helical" evidence="1">
    <location>
        <begin position="21"/>
        <end position="39"/>
    </location>
</feature>
<dbReference type="HOGENOM" id="CLU_755709_0_0_2"/>
<accession>A0A097QR87</accession>
<gene>
    <name evidence="2" type="ORF">TEU_00800</name>
</gene>
<dbReference type="GO" id="GO:0005886">
    <property type="term" value="C:plasma membrane"/>
    <property type="evidence" value="ECO:0007669"/>
    <property type="project" value="UniProtKB-SubCell"/>
</dbReference>
<sequence>MGELWIMFKKELADILRDRRLLAAIIVPIIFIPLLFGVLQSSSRSSSLVISVVNEDSGEYSRALIEFLEESGVVIDNGSPVRLVIPAGFSDAIKSGRSPSLLIETELSSVLDFKTVRLAGALKALVLRFGEGVFPSIRPEFLLDVGGSVLSVEPSRYVSALLRSALAVPLVLFVIGVYASQAVAASVAMEKEGKTLETLLTLPVSRRSIILGKIFASVVFSFLVLASLTLSTWAVSMLPKTSGGGPTGVSVGVGPVVFFSAGVFLLFLLMLLTSLLVSLFTLDVRSALSLAGLVEVLYLIPLLVAFAGLDVSGAAGLLVKADPGYAPLWAFLSATNGDYLRAAAAVLYLLLWNGLVLRLAVWVFESGVLMTKSIDAGKLRWLIRVKI</sequence>
<dbReference type="STRING" id="1505907.TEU_00800"/>
<keyword evidence="3" id="KW-1185">Reference proteome</keyword>
<keyword evidence="1" id="KW-0812">Transmembrane</keyword>
<keyword evidence="1" id="KW-1133">Transmembrane helix</keyword>
<dbReference type="GeneID" id="25151968"/>
<feature type="transmembrane region" description="Helical" evidence="1">
    <location>
        <begin position="166"/>
        <end position="189"/>
    </location>
</feature>
<proteinExistence type="predicted"/>